<proteinExistence type="predicted"/>
<keyword evidence="5" id="KW-1185">Reference proteome</keyword>
<feature type="transmembrane region" description="Helical" evidence="2">
    <location>
        <begin position="34"/>
        <end position="51"/>
    </location>
</feature>
<protein>
    <submittedName>
        <fullName evidence="4">Amino acid ABC transporter substrate-binding protein</fullName>
    </submittedName>
</protein>
<dbReference type="EMBL" id="JABBGA010000008">
    <property type="protein sequence ID" value="NML26369.1"/>
    <property type="molecule type" value="Genomic_DNA"/>
</dbReference>
<keyword evidence="2" id="KW-1133">Transmembrane helix</keyword>
<dbReference type="InterPro" id="IPR001638">
    <property type="entry name" value="Solute-binding_3/MltF_N"/>
</dbReference>
<dbReference type="CDD" id="cd13530">
    <property type="entry name" value="PBP2_peptides_like"/>
    <property type="match status" value="1"/>
</dbReference>
<keyword evidence="2" id="KW-0812">Transmembrane</keyword>
<keyword evidence="2" id="KW-0472">Membrane</keyword>
<keyword evidence="1" id="KW-0732">Signal</keyword>
<organism evidence="4 5">
    <name type="scientific">Zoogloea dura</name>
    <dbReference type="NCBI Taxonomy" id="2728840"/>
    <lineage>
        <taxon>Bacteria</taxon>
        <taxon>Pseudomonadati</taxon>
        <taxon>Pseudomonadota</taxon>
        <taxon>Betaproteobacteria</taxon>
        <taxon>Rhodocyclales</taxon>
        <taxon>Zoogloeaceae</taxon>
        <taxon>Zoogloea</taxon>
    </lineage>
</organism>
<dbReference type="Gene3D" id="3.40.190.10">
    <property type="entry name" value="Periplasmic binding protein-like II"/>
    <property type="match status" value="2"/>
</dbReference>
<accession>A0A848G513</accession>
<comment type="caution">
    <text evidence="4">The sequence shown here is derived from an EMBL/GenBank/DDBJ whole genome shotgun (WGS) entry which is preliminary data.</text>
</comment>
<evidence type="ECO:0000256" key="2">
    <source>
        <dbReference type="SAM" id="Phobius"/>
    </source>
</evidence>
<evidence type="ECO:0000256" key="1">
    <source>
        <dbReference type="ARBA" id="ARBA00022729"/>
    </source>
</evidence>
<dbReference type="SMART" id="SM00062">
    <property type="entry name" value="PBPb"/>
    <property type="match status" value="1"/>
</dbReference>
<dbReference type="PANTHER" id="PTHR35936">
    <property type="entry name" value="MEMBRANE-BOUND LYTIC MUREIN TRANSGLYCOSYLASE F"/>
    <property type="match status" value="1"/>
</dbReference>
<evidence type="ECO:0000259" key="3">
    <source>
        <dbReference type="SMART" id="SM00062"/>
    </source>
</evidence>
<gene>
    <name evidence="4" type="ORF">HHL15_11500</name>
</gene>
<evidence type="ECO:0000313" key="5">
    <source>
        <dbReference type="Proteomes" id="UP000580043"/>
    </source>
</evidence>
<feature type="domain" description="Solute-binding protein family 3/N-terminal" evidence="3">
    <location>
        <begin position="57"/>
        <end position="273"/>
    </location>
</feature>
<dbReference type="AlphaFoldDB" id="A0A848G513"/>
<dbReference type="Pfam" id="PF00497">
    <property type="entry name" value="SBP_bac_3"/>
    <property type="match status" value="1"/>
</dbReference>
<reference evidence="4 5" key="1">
    <citation type="submission" date="2020-04" db="EMBL/GenBank/DDBJ databases">
        <title>Zoogloea sp. G-4-1-14 isolated from soil.</title>
        <authorList>
            <person name="Dahal R.H."/>
        </authorList>
    </citation>
    <scope>NUCLEOTIDE SEQUENCE [LARGE SCALE GENOMIC DNA]</scope>
    <source>
        <strain evidence="4 5">G-4-1-14</strain>
    </source>
</reference>
<dbReference type="Proteomes" id="UP000580043">
    <property type="component" value="Unassembled WGS sequence"/>
</dbReference>
<dbReference type="SUPFAM" id="SSF53850">
    <property type="entry name" value="Periplasmic binding protein-like II"/>
    <property type="match status" value="1"/>
</dbReference>
<sequence length="275" mass="29846">MGCSAGREAVQSRGTGLESVKKHIETNFNVAQNAILHILIVLVLSAVSWLAHAAEPVLRVAVLNHSPPMSYTDPAGKLTGFNVEIMHALCEAMNARCEPVSVTLERVVDAVAAGEFDFAAVSLLATPERRARVLMTRPYYRSISVWFARPGVRPGDGRVALVKGGVQYRYGTAHAWSVIPVENHDGIATALHQGTADATLLPMATALALQQDPRIRGLGLTTAVLRDPELAGDVCLSVNPRSPELADKLNEAIDLIKRDGRFDRINSRFIPFRLQ</sequence>
<evidence type="ECO:0000313" key="4">
    <source>
        <dbReference type="EMBL" id="NML26369.1"/>
    </source>
</evidence>
<dbReference type="PANTHER" id="PTHR35936:SF19">
    <property type="entry name" value="AMINO-ACID-BINDING PROTEIN YXEM-RELATED"/>
    <property type="match status" value="1"/>
</dbReference>
<name>A0A848G513_9RHOO</name>